<dbReference type="GO" id="GO:0016020">
    <property type="term" value="C:membrane"/>
    <property type="evidence" value="ECO:0007669"/>
    <property type="project" value="TreeGrafter"/>
</dbReference>
<feature type="transmembrane region" description="Helical" evidence="1">
    <location>
        <begin position="35"/>
        <end position="54"/>
    </location>
</feature>
<sequence length="447" mass="51079">MSSTTSSERLLPPKTYVPVHHPKLRKGHWMVAKMSFFNVLTLAIALTGILPLFWGSMYKRSDRAHNLKMAVINWDNDVVGNAFVDLVNERPNLPHLVTIKPVVSSEYTSLEQIEELVVQYKFWGAFVVFENSTATLRAALESGNQDDYWFKTLHYFNTGGRQESVHATYCQPQVDALEFLFQEQKVPEIIRNLTADFSNDKIKDLLTNTPRLLTSPLEFQNNDIRPFSGGVASAIDNVGLIYLVIISFYQVMMWGFIHNIQGEHMILWQFFIYRTVINLISIFFISLFFSLVSLAFGQDFTLRYGRGGFVVYWMINFLSMAALGGATDNIMAFFAKKFPATLAIWLLFWVIFNSAPGMFPLEMSPGVYQFGHALPVFNAVEAIRTILFNVHSEIGLNVGVLIGWIALNSVVNYISLVYTRYFYVEEREKAARKELEKSQVVEEVREA</sequence>
<dbReference type="EMBL" id="CP017553">
    <property type="protein sequence ID" value="AOW00295.1"/>
    <property type="molecule type" value="Genomic_DNA"/>
</dbReference>
<dbReference type="AlphaFoldDB" id="A0A1H6PXF0"/>
<evidence type="ECO:0000313" key="5">
    <source>
        <dbReference type="Proteomes" id="UP000182444"/>
    </source>
</evidence>
<gene>
    <name evidence="4" type="ORF">B0I71DRAFT_25423</name>
    <name evidence="3" type="ORF">YALI1_A05795g</name>
</gene>
<dbReference type="OMA" id="PLENMAM"/>
<dbReference type="Pfam" id="PF12051">
    <property type="entry name" value="DUF3533"/>
    <property type="match status" value="1"/>
</dbReference>
<name>A0A1H6PXF0_YARLL</name>
<keyword evidence="1" id="KW-0812">Transmembrane</keyword>
<reference evidence="4 6" key="2">
    <citation type="submission" date="2018-07" db="EMBL/GenBank/DDBJ databases">
        <title>Draft Genome Assemblies for Five Robust Yarrowia lipolytica Strains Exhibiting High Lipid Production and Pentose Sugar Utilization and Sugar Alcohol Secretion from Undetoxified Lignocellulosic Biomass Hydrolysates.</title>
        <authorList>
            <consortium name="DOE Joint Genome Institute"/>
            <person name="Walker C."/>
            <person name="Ryu S."/>
            <person name="Na H."/>
            <person name="Zane M."/>
            <person name="LaButti K."/>
            <person name="Lipzen A."/>
            <person name="Haridas S."/>
            <person name="Barry K."/>
            <person name="Grigoriev I.V."/>
            <person name="Quarterman J."/>
            <person name="Slininger P."/>
            <person name="Dien B."/>
            <person name="Trinh C.T."/>
        </authorList>
    </citation>
    <scope>NUCLEOTIDE SEQUENCE [LARGE SCALE GENOMIC DNA]</scope>
    <source>
        <strain evidence="4 6">YB392</strain>
    </source>
</reference>
<protein>
    <recommendedName>
        <fullName evidence="2">DUF3533 domain-containing protein</fullName>
    </recommendedName>
</protein>
<dbReference type="EMBL" id="KZ859218">
    <property type="protein sequence ID" value="RDW22554.1"/>
    <property type="molecule type" value="Genomic_DNA"/>
</dbReference>
<dbReference type="RefSeq" id="XP_499795.1">
    <property type="nucleotide sequence ID" value="XM_499795.1"/>
</dbReference>
<dbReference type="KEGG" id="yli:2905724"/>
<evidence type="ECO:0000313" key="6">
    <source>
        <dbReference type="Proteomes" id="UP000256601"/>
    </source>
</evidence>
<dbReference type="GeneID" id="2905724"/>
<keyword evidence="1" id="KW-1133">Transmembrane helix</keyword>
<feature type="transmembrane region" description="Helical" evidence="1">
    <location>
        <begin position="401"/>
        <end position="423"/>
    </location>
</feature>
<feature type="domain" description="DUF3533" evidence="2">
    <location>
        <begin position="38"/>
        <end position="409"/>
    </location>
</feature>
<evidence type="ECO:0000259" key="2">
    <source>
        <dbReference type="Pfam" id="PF12051"/>
    </source>
</evidence>
<feature type="transmembrane region" description="Helical" evidence="1">
    <location>
        <begin position="309"/>
        <end position="326"/>
    </location>
</feature>
<dbReference type="OrthoDB" id="2140105at2759"/>
<evidence type="ECO:0000313" key="3">
    <source>
        <dbReference type="EMBL" id="AOW00295.1"/>
    </source>
</evidence>
<dbReference type="PANTHER" id="PTHR34814:SF1">
    <property type="entry name" value="NITROSOGUANIDINE RESISTANCE PROTEIN SNG1"/>
    <property type="match status" value="1"/>
</dbReference>
<dbReference type="Proteomes" id="UP000182444">
    <property type="component" value="Chromosome 1A"/>
</dbReference>
<evidence type="ECO:0000313" key="4">
    <source>
        <dbReference type="EMBL" id="RDW22554.1"/>
    </source>
</evidence>
<reference evidence="3 5" key="1">
    <citation type="journal article" date="2016" name="PLoS ONE">
        <title>Sequence Assembly of Yarrowia lipolytica Strain W29/CLIB89 Shows Transposable Element Diversity.</title>
        <authorList>
            <person name="Magnan C."/>
            <person name="Yu J."/>
            <person name="Chang I."/>
            <person name="Jahn E."/>
            <person name="Kanomata Y."/>
            <person name="Wu J."/>
            <person name="Zeller M."/>
            <person name="Oakes M."/>
            <person name="Baldi P."/>
            <person name="Sandmeyer S."/>
        </authorList>
    </citation>
    <scope>NUCLEOTIDE SEQUENCE [LARGE SCALE GENOMIC DNA]</scope>
    <source>
        <strain evidence="3">CLIB89</strain>
        <strain evidence="5">CLIB89(W29)</strain>
    </source>
</reference>
<proteinExistence type="predicted"/>
<dbReference type="Proteomes" id="UP000256601">
    <property type="component" value="Unassembled WGS sequence"/>
</dbReference>
<dbReference type="eggNOG" id="ENOG502QUA0">
    <property type="taxonomic scope" value="Eukaryota"/>
</dbReference>
<dbReference type="PANTHER" id="PTHR34814">
    <property type="entry name" value="NITROSOGUANIDINE RESISTANCE PROTEIN SNG1"/>
    <property type="match status" value="1"/>
</dbReference>
<evidence type="ECO:0000256" key="1">
    <source>
        <dbReference type="SAM" id="Phobius"/>
    </source>
</evidence>
<dbReference type="VEuPathDB" id="FungiDB:YALI0_A05951g"/>
<dbReference type="InterPro" id="IPR053001">
    <property type="entry name" value="MNNG_permease-like"/>
</dbReference>
<keyword evidence="1" id="KW-0472">Membrane</keyword>
<feature type="transmembrane region" description="Helical" evidence="1">
    <location>
        <begin position="338"/>
        <end position="359"/>
    </location>
</feature>
<dbReference type="VEuPathDB" id="FungiDB:YALI1_A05795g"/>
<organism evidence="3 5">
    <name type="scientific">Yarrowia lipolytica</name>
    <name type="common">Candida lipolytica</name>
    <dbReference type="NCBI Taxonomy" id="4952"/>
    <lineage>
        <taxon>Eukaryota</taxon>
        <taxon>Fungi</taxon>
        <taxon>Dikarya</taxon>
        <taxon>Ascomycota</taxon>
        <taxon>Saccharomycotina</taxon>
        <taxon>Dipodascomycetes</taxon>
        <taxon>Dipodascales</taxon>
        <taxon>Dipodascales incertae sedis</taxon>
        <taxon>Yarrowia</taxon>
    </lineage>
</organism>
<accession>A0A1H6PXF0</accession>
<feature type="transmembrane region" description="Helical" evidence="1">
    <location>
        <begin position="271"/>
        <end position="297"/>
    </location>
</feature>
<dbReference type="InterPro" id="IPR022703">
    <property type="entry name" value="DUF3533"/>
</dbReference>
<feature type="transmembrane region" description="Helical" evidence="1">
    <location>
        <begin position="240"/>
        <end position="259"/>
    </location>
</feature>